<dbReference type="PRINTS" id="PR00081">
    <property type="entry name" value="GDHRDH"/>
</dbReference>
<keyword evidence="4" id="KW-0560">Oxidoreductase</keyword>
<keyword evidence="3" id="KW-0521">NADP</keyword>
<dbReference type="Pfam" id="PF13561">
    <property type="entry name" value="adh_short_C2"/>
    <property type="match status" value="1"/>
</dbReference>
<dbReference type="GO" id="GO:0050038">
    <property type="term" value="F:L-xylulose reductase (NADPH) activity"/>
    <property type="evidence" value="ECO:0007669"/>
    <property type="project" value="TreeGrafter"/>
</dbReference>
<dbReference type="Proteomes" id="UP001367676">
    <property type="component" value="Unassembled WGS sequence"/>
</dbReference>
<dbReference type="SUPFAM" id="SSF51735">
    <property type="entry name" value="NAD(P)-binding Rossmann-fold domains"/>
    <property type="match status" value="1"/>
</dbReference>
<dbReference type="PROSITE" id="PS00061">
    <property type="entry name" value="ADH_SHORT"/>
    <property type="match status" value="1"/>
</dbReference>
<dbReference type="PANTHER" id="PTHR44252:SF3">
    <property type="entry name" value="D-ERYTHRULOSE REDUCTASE-RELATED"/>
    <property type="match status" value="1"/>
</dbReference>
<comment type="caution">
    <text evidence="5">The sequence shown here is derived from an EMBL/GenBank/DDBJ whole genome shotgun (WGS) entry which is preliminary data.</text>
</comment>
<keyword evidence="6" id="KW-1185">Reference proteome</keyword>
<protein>
    <recommendedName>
        <fullName evidence="7">L-xylulose reductase</fullName>
    </recommendedName>
</protein>
<evidence type="ECO:0000256" key="1">
    <source>
        <dbReference type="ARBA" id="ARBA00006484"/>
    </source>
</evidence>
<proteinExistence type="inferred from homology"/>
<evidence type="ECO:0000256" key="3">
    <source>
        <dbReference type="ARBA" id="ARBA00022857"/>
    </source>
</evidence>
<dbReference type="PANTHER" id="PTHR44252">
    <property type="entry name" value="D-ERYTHRULOSE REDUCTASE"/>
    <property type="match status" value="1"/>
</dbReference>
<dbReference type="EMBL" id="JBBCAQ010000036">
    <property type="protein sequence ID" value="KAK7576213.1"/>
    <property type="molecule type" value="Genomic_DNA"/>
</dbReference>
<evidence type="ECO:0000256" key="2">
    <source>
        <dbReference type="ARBA" id="ARBA00011881"/>
    </source>
</evidence>
<reference evidence="5 6" key="1">
    <citation type="submission" date="2024-03" db="EMBL/GenBank/DDBJ databases">
        <title>Adaptation during the transition from Ophiocordyceps entomopathogen to insect associate is accompanied by gene loss and intensified selection.</title>
        <authorList>
            <person name="Ward C.M."/>
            <person name="Onetto C.A."/>
            <person name="Borneman A.R."/>
        </authorList>
    </citation>
    <scope>NUCLEOTIDE SEQUENCE [LARGE SCALE GENOMIC DNA]</scope>
    <source>
        <strain evidence="5">AWRI1</strain>
        <tissue evidence="5">Single Adult Female</tissue>
    </source>
</reference>
<dbReference type="FunFam" id="3.40.50.720:FF:000214">
    <property type="entry name" value="L-xylulose reductase"/>
    <property type="match status" value="1"/>
</dbReference>
<dbReference type="GO" id="GO:0004090">
    <property type="term" value="F:carbonyl reductase (NADPH) activity"/>
    <property type="evidence" value="ECO:0007669"/>
    <property type="project" value="TreeGrafter"/>
</dbReference>
<evidence type="ECO:0000313" key="5">
    <source>
        <dbReference type="EMBL" id="KAK7576213.1"/>
    </source>
</evidence>
<dbReference type="Gene3D" id="3.40.50.720">
    <property type="entry name" value="NAD(P)-binding Rossmann-like Domain"/>
    <property type="match status" value="1"/>
</dbReference>
<evidence type="ECO:0008006" key="7">
    <source>
        <dbReference type="Google" id="ProtNLM"/>
    </source>
</evidence>
<dbReference type="InterPro" id="IPR020904">
    <property type="entry name" value="Sc_DH/Rdtase_CS"/>
</dbReference>
<dbReference type="InterPro" id="IPR002347">
    <property type="entry name" value="SDR_fam"/>
</dbReference>
<comment type="subunit">
    <text evidence="2">Homotetramer.</text>
</comment>
<name>A0AAN9Y0L3_9HEMI</name>
<sequence length="245" mass="26057">MNITFENKRVLVTGAGKGIGYDIAKAFVKCGAEKVFALSKTKANLDKLAAESPLIVPVCVDLGDWNAARKAVESLGPIDVLINNAAVAECDSFFDVKPESIDRVFNINVKSVINVSQVVAAGMVQRKTGGAIVNISSQAAQAALADHVVYGATKAAVDSITRCMALELGEHNIRVNSVNPTVVWTEMGAKHWSDEKRSKPMLEKIPLHKFAAIEDVVHAVLFLASNKAAMVNAVTLPVDGGFLAC</sequence>
<accession>A0AAN9Y0L3</accession>
<evidence type="ECO:0000313" key="6">
    <source>
        <dbReference type="Proteomes" id="UP001367676"/>
    </source>
</evidence>
<dbReference type="AlphaFoldDB" id="A0AAN9Y0L3"/>
<gene>
    <name evidence="5" type="ORF">V9T40_012499</name>
</gene>
<dbReference type="GO" id="GO:0006006">
    <property type="term" value="P:glucose metabolic process"/>
    <property type="evidence" value="ECO:0007669"/>
    <property type="project" value="TreeGrafter"/>
</dbReference>
<dbReference type="GO" id="GO:0005997">
    <property type="term" value="P:xylulose metabolic process"/>
    <property type="evidence" value="ECO:0007669"/>
    <property type="project" value="TreeGrafter"/>
</dbReference>
<evidence type="ECO:0000256" key="4">
    <source>
        <dbReference type="ARBA" id="ARBA00023002"/>
    </source>
</evidence>
<organism evidence="5 6">
    <name type="scientific">Parthenolecanium corni</name>
    <dbReference type="NCBI Taxonomy" id="536013"/>
    <lineage>
        <taxon>Eukaryota</taxon>
        <taxon>Metazoa</taxon>
        <taxon>Ecdysozoa</taxon>
        <taxon>Arthropoda</taxon>
        <taxon>Hexapoda</taxon>
        <taxon>Insecta</taxon>
        <taxon>Pterygota</taxon>
        <taxon>Neoptera</taxon>
        <taxon>Paraneoptera</taxon>
        <taxon>Hemiptera</taxon>
        <taxon>Sternorrhyncha</taxon>
        <taxon>Coccoidea</taxon>
        <taxon>Coccidae</taxon>
        <taxon>Parthenolecanium</taxon>
    </lineage>
</organism>
<dbReference type="InterPro" id="IPR036291">
    <property type="entry name" value="NAD(P)-bd_dom_sf"/>
</dbReference>
<dbReference type="InterPro" id="IPR051737">
    <property type="entry name" value="L-xylulose/Carbonyl_redctase"/>
</dbReference>
<comment type="similarity">
    <text evidence="1">Belongs to the short-chain dehydrogenases/reductases (SDR) family.</text>
</comment>
<dbReference type="PRINTS" id="PR00080">
    <property type="entry name" value="SDRFAMILY"/>
</dbReference>